<reference evidence="2 3" key="1">
    <citation type="submission" date="2020-08" db="EMBL/GenBank/DDBJ databases">
        <title>Description of novel Flavobacterium F-392 isolate.</title>
        <authorList>
            <person name="Saticioglu I.B."/>
            <person name="Duman M."/>
            <person name="Altun S."/>
        </authorList>
    </citation>
    <scope>NUCLEOTIDE SEQUENCE [LARGE SCALE GENOMIC DNA]</scope>
    <source>
        <strain evidence="2 3">F-392</strain>
    </source>
</reference>
<comment type="caution">
    <text evidence="2">The sequence shown here is derived from an EMBL/GenBank/DDBJ whole genome shotgun (WGS) entry which is preliminary data.</text>
</comment>
<dbReference type="InterPro" id="IPR025566">
    <property type="entry name" value="DUF4331"/>
</dbReference>
<accession>A0A923SG70</accession>
<feature type="signal peptide" evidence="1">
    <location>
        <begin position="1"/>
        <end position="22"/>
    </location>
</feature>
<organism evidence="2 3">
    <name type="scientific">Flavobacterium muglaense</name>
    <dbReference type="NCBI Taxonomy" id="2764716"/>
    <lineage>
        <taxon>Bacteria</taxon>
        <taxon>Pseudomonadati</taxon>
        <taxon>Bacteroidota</taxon>
        <taxon>Flavobacteriia</taxon>
        <taxon>Flavobacteriales</taxon>
        <taxon>Flavobacteriaceae</taxon>
        <taxon>Flavobacterium</taxon>
    </lineage>
</organism>
<dbReference type="EMBL" id="JACRUL010000036">
    <property type="protein sequence ID" value="MBC5845396.1"/>
    <property type="molecule type" value="Genomic_DNA"/>
</dbReference>
<dbReference type="Pfam" id="PF14224">
    <property type="entry name" value="DUF4331"/>
    <property type="match status" value="2"/>
</dbReference>
<proteinExistence type="predicted"/>
<keyword evidence="1" id="KW-0732">Signal</keyword>
<name>A0A923SG70_9FLAO</name>
<dbReference type="AlphaFoldDB" id="A0A923SG70"/>
<sequence>MKKTKMILGLSLVAMSGLILVAADHVDAPSVTGNAADITDMYTFQGQETSNLVFAVNTQGLLSPNATAGASFNENVMIEINIDNTGDNVEDLVIQAIKKGDKMYFFGPYAPSATGTSSTIKTASASGSVEISKYGATAITSTQNGMKFFAGPRDDPFFFDLGQFQAILGGTATAFKNPGTDTFAGSNVLSVVVEVPKTMLGTAASLNVWAETKKKQ</sequence>
<protein>
    <submittedName>
        <fullName evidence="2">DUF4331 family protein</fullName>
    </submittedName>
</protein>
<evidence type="ECO:0000313" key="3">
    <source>
        <dbReference type="Proteomes" id="UP000641454"/>
    </source>
</evidence>
<dbReference type="RefSeq" id="WP_187019875.1">
    <property type="nucleotide sequence ID" value="NZ_JACRUK010000037.1"/>
</dbReference>
<gene>
    <name evidence="2" type="ORF">H8R25_13230</name>
</gene>
<evidence type="ECO:0000256" key="1">
    <source>
        <dbReference type="SAM" id="SignalP"/>
    </source>
</evidence>
<feature type="chain" id="PRO_5036719937" evidence="1">
    <location>
        <begin position="23"/>
        <end position="216"/>
    </location>
</feature>
<evidence type="ECO:0000313" key="2">
    <source>
        <dbReference type="EMBL" id="MBC5845396.1"/>
    </source>
</evidence>
<dbReference type="Proteomes" id="UP000641454">
    <property type="component" value="Unassembled WGS sequence"/>
</dbReference>
<keyword evidence="3" id="KW-1185">Reference proteome</keyword>